<comment type="caution">
    <text evidence="1">The sequence shown here is derived from an EMBL/GenBank/DDBJ whole genome shotgun (WGS) entry which is preliminary data.</text>
</comment>
<dbReference type="NCBIfam" id="NF012206">
    <property type="entry name" value="LktA_tand_53"/>
    <property type="match status" value="6"/>
</dbReference>
<name>A0A3P3DG37_9RHOB</name>
<dbReference type="EMBL" id="RRAZ01000019">
    <property type="protein sequence ID" value="RRH73229.1"/>
    <property type="molecule type" value="Genomic_DNA"/>
</dbReference>
<evidence type="ECO:0000313" key="1">
    <source>
        <dbReference type="EMBL" id="RRH73229.1"/>
    </source>
</evidence>
<dbReference type="InterPro" id="IPR011050">
    <property type="entry name" value="Pectin_lyase_fold/virulence"/>
</dbReference>
<dbReference type="Proteomes" id="UP000282125">
    <property type="component" value="Unassembled WGS sequence"/>
</dbReference>
<dbReference type="InterPro" id="IPR047881">
    <property type="entry name" value="LktA_repeat"/>
</dbReference>
<reference evidence="1 2" key="1">
    <citation type="submission" date="2018-11" db="EMBL/GenBank/DDBJ databases">
        <title>Gemmobacter sp. nov., YIM 102744-1 draft genome.</title>
        <authorList>
            <person name="Li G."/>
            <person name="Jiang Y."/>
        </authorList>
    </citation>
    <scope>NUCLEOTIDE SEQUENCE [LARGE SCALE GENOMIC DNA]</scope>
    <source>
        <strain evidence="1 2">YIM 102744-1</strain>
    </source>
</reference>
<organism evidence="1 2">
    <name type="scientific">Falsigemmobacter faecalis</name>
    <dbReference type="NCBI Taxonomy" id="2488730"/>
    <lineage>
        <taxon>Bacteria</taxon>
        <taxon>Pseudomonadati</taxon>
        <taxon>Pseudomonadota</taxon>
        <taxon>Alphaproteobacteria</taxon>
        <taxon>Rhodobacterales</taxon>
        <taxon>Paracoccaceae</taxon>
        <taxon>Falsigemmobacter</taxon>
    </lineage>
</organism>
<dbReference type="SUPFAM" id="SSF51126">
    <property type="entry name" value="Pectin lyase-like"/>
    <property type="match status" value="1"/>
</dbReference>
<protein>
    <submittedName>
        <fullName evidence="1">Leukotoxin LktA family filamentous adhesin</fullName>
    </submittedName>
</protein>
<sequence length="5765" mass="577031">MIRPCLPPMWSFPMTNALQNRPVLVSGLRAALRRGVSALAIASVISGQMAPAWADAVAQSAITGTGSYNGGISQGSAGGQSVFDITGQKAGGATDVMVYDRFDLAKDDTVNFRLNQNSDRIVNIMRGSAGVAIDGAVRSFEYGATTIGGDVYFVTPGGFVLGESGSVQAGRLVVTTPSGDYRDKMIGSLGSGLQLKSFGDYVEEIDAGGEEPGTGSIEIRGRIEARALSLRAGARMLMNGQVTVSGAGGADSGYAPTAVNTGDVKRAAGVVVRDGVVSLRSAGSLEIGGAISAGNGTAGGAAITAQAKEITLKLDEAHSRLVAGADGDSRPGYIIMFAKDSLLAERAVKLEAKGTGGLVWLGADQLTLGAGGSGQGAGVLGGSAGGTVMLEGEEVRILGGFTTGGAQVLAEAERIRIDGSLTTSGGDVIARGRDISMSGGSIDTTAPGGSGLIALVAEHNNIDQAWPISVRDAEAKITLTGATLQGGAVVVYAVARSGTGTDLDDAAALLASEERLARLQDAFFNSFTSETITIPATGDTPAQEVPTSALSDILEGLLDAGKEAAQNASFSALKALAAQLVVSVPVNASKASVTITDSTITSDGTRTAAGLARLNGKTNWAEGERGAEAAITSQGLISDVWTLDGPAILGTKRLTLPADWNPPASEAGAAVVGAPREDVYIRAHAETMVETRPGSLLPVPVSALGAYASTTALVKITGATQISAARDLALRSTVRDALAVEFKGAKIGGLTLALNVTVQEVQNQLLVDAEKISAGGRAVFEAKTVRSHDTSVSANAGDTDWLAVALNVGLSSNHTEAAVNVRPGTGGDRSTGGLHAGGGVDLTAQTLYLSNSRVTEATVSENNPTTAVITKNPHVEPLISGMTKAIKRNLGMDANSQPKTLGLGFGIDVNGFQDDTFASLNGGYHDLSGNGSYRAFATPGAVTLSGVQSLKVRSSLDYRTTTALSGPVRRAVARMGDFGFVLKRKADLLGLSYDQLIGQHTDGIFAAGALSYLGSTTEAELGGDIQGGTVTVNAATDLGSLSEALMGLWDSVQQWRDYAARLETLKGLPAQALSDAQEDRDSDAPGQASAVLDTQPEMPDLMEYLLSGLTPTSGVISAGTRSPKAAPAPGFPVDDKAQNSVMGLSLNAFMTNATTAARILDGAVVATTGDVSVTAAESSAMIFGNNFLPTNNPFASDGPATALGGTLGAEVNRGSISATVGRAQIEARDLNVTALNDRFMGQIVYAGRGGRETGISLSLGANVTLKNTTALVSGNAQIDLTRNLKIEAKDETINWAVAAGLSGATAAGSGAPATAVGGAVIVNYMDRDVYAGIGYRSGEMADVLGYTRAAGTASVKALNNAIDIGVAAAGAVTAEAANPPQTPGNGGGGKKDDSILMSLNPLVGDDVIEKMMLLEDIDFFDDLATEATSEVGSQKTGLSLAGSGVANVIVSNSTRSEIAAGAQLISTGDVGISAQNNGLTIAASGAVSVALQTQNGADALAGALSLTLGLRDVSTRVAGDVTSDEGKIEVSAKDESHTVNVAVGGAGTSKGDKAIAGSVAMNLLKGETLVDVDGAALNAAGTIDLLAADRSWQLAVGGAIAVNMSMDQGLGFGIGIGSNNYNRHALVRLRNGAALVARDIAVEAGFNARLYGFGISAGAGKTGAAGSASVNTIVADARVEIGAGSELSAFNAIKLTARDEAQIWALAGALAFGRQNAVGAAGAVNVITGKTLVKIDNATLQGRIPAPSQAVPDPYAAASVSILASGNSKIRSLGVAGAGAADGTAVGAGITVNTVVADAGIRMTGSTVRGAADFTASSTSTRNIQSIAGAAAAGGKGAGGAALAVNLILSNDTTTELVGNDITASAVTAKAVAEGKIRSASVAVSASTGSAVAGSVSVNVITGNTRADIQGGTLRDAASVTQIAEDNQSIKVIAGNAAVGTGGVGVGLAIAANVIAQSTYARGSYALTGGEAPDLSASAVNKAQIAAIAATVAGGSTTGVGVSAAVGDIGNRTEATLDTDAVTAGDITVTAANNSRIDILGGAAGVGMGGAGVGAAVSLAMIHDTTYAGLDASRLTQSGDLSVTAYKEGSIQAAAIGIAAGSGAGVGASVVFTMIGRESNVAGLKDAHSFDPEAEAGKASTTDAARKDADGTKTLVMADLESNAGAAGVTGLDTALSSANGRIADDVTEAKIRLQQAGQFGDILVRAEDKASIASLAGSAAAGGAAGVGAGLTVNLMFGATKAGLELAAGRSLAGSVSVLALQTGRINTHAFAFGGGGSAGVAGALNVNVMKRGLLTEVKGNGATLATNARDVIAAADQTGDIDSIAGVLALGGAAGVSAAISVSYVDDSVATAVRDVAFDTRETGIADLSRAGNVTLRATSDLEVTGSAASAGISAGAGISGAVVVNVGAGEVSNTSYDTTIFARDLEILTRGDRNFTAYSGVVAAGIAGLGLATSVNTASVKVTSRHDGLSAKLGGGGRIESSASAGFGGLAVGLSGGAVAVVGTAIANTSKSEVTTELTRADVVARGNLDVTSDLTAFVSMDGGDDSDIGTLSGGAAVGGLAGAGAAVAVNVFKGRAETRIGDQSRLAALGEDGRLDAEAARGLRIRADSAATVESYTIMAATGIGAATGAISTVVLQDSAAVRIGDLDEDGYSTGRILLNEQADGQLRSDLGYAQGSTARGHAAQDSVIAATSTATIEAHVGSVAAGLGAGGAAISVVVAENEAKVRLGGAVLGANRDVDISALADTTIGGSTSGAAAGVGAGASTVSTRFFAAQASVDLLGTDVLPRMAGGSGDLRITAQTRARNTGLTGAFSAAAVGGSGAVSVTQSDSEAGIRIDSIRGSIANEAVNGVEDAVLSSNLLAAGDVTLLADNLLDIEADTMGGSGGVFGGTSVVSQTLIAGSKAGVRIGADQSLEAGGDLSISVRDRLESATRTGAISAAGLAATGIAVDVQRFATSAEVSIGRGASLIAGGDVALSASSARQIDVGVSAGSAAGISGISAAVSTIDIGGTLQPVQEDERRAKEAAVAEVQAALAAAGDDNASGLAAGAGARDAQGAGLARSAGLNLDGSLGADTARVVIGDAAQISGRDVTLGAVSLTDVTQSTGAFGAGGIAGLASGTGLIHAGAGAQVSLGRDSTVAAQRHLQISVREGQAADGISATAHTVAGAGIAAIAVGVARVEVAGSAAITIGANSHLSGGLNSEAGEGVSLSALRDLAATLEVKNHAGGGFVGIGAAVAHVSDRGLVRIRMGESGAEGSLSGGQISVSAKNATRQSVTAEAGAGGAYLGASGVDARAVAASVTETSALGVTISGDRVSLVTEAAPDLSAVARGKALGAVATGISLATAELSAKVTADFEGVIRAGSILIETALRGEGARATASSSAGGIGAGGGADATAKGGYQVAANLRGDLVASDGDLSINTLAEGLRFQANGDGKAGGVVAAGAVTAFAGQKSGEEAAVSLTLDGLRSGDLLLARDGVKINTLNAPGYTTRVSAGSQGVFAGSAASAETQARLATSALIGTVSGGFTLSGRDISLITASRPELLSYVSSTTANLAGASGARQTAGVSIAQSLHLGAGTTLTARRSADLASVTRITRGALDGKATIYGGSGGLAGGAAVSSTLRTSVDNRFTLDDGAVIEMGAEAGLDGVLSLAALNEYDILERAELHADGGIAIPKADLKIIAERSDAILSIRDAELYSNAGLRLSAGNQVTILAYANVSTTGLAGAASGSTLADFTGAARVQVGAGASLFAAQDVELLAGYARGQLQTFDLQAETRLYNKTAAPIKTDPNADAIARDVSSVEIAAGADVKAVRDIVVAAEGGDRLVRGFGRGTDLYRQVMAEIASAVSGIFGGDPVSLDIKSGTSVDQGNHGLTLNGNLRAGARNIQVLYFDAANTAHYGDYADDFLAHAQTTWDTGTGTAATKALSDRLAEVNGWLNAPAFASNEIAKAAWTMERARLLAAIDEIRGDANRVQITVGDIRASAGNIHLRGTHVAGNGSLVAPGDALIEVKATPGSTATLAVGNLTIENYEGGAISFNGTRIRDNAMLADLSQGGTAPQLTLVSAESDPAKPVIRVEAGSAEGRLLHQGDVFNLGGEVWSSGRDVSIYREMRAADINVSGARSVSMEYQPGVRSTGGANPEDAHSAYFNTVEAAIRARVRGLNEGSSVTYRTGSLLIPAFRPARASESGGIFANSSIFISADMVNVNSTLRAGVGAYDITLHAGLDQVLQSLSGTTDILLYDPVTGQGLAAAMGHISSNAAISWDPLAKRIKVADIVALGGDVTIVGDIFSTGNGRIEVLDGFSALKVASHSAHTLELGRVMIGGELDASGQAKGAKGKISLWDYDYARPAGQQLVLREYTREAGDDRAYTYATKADRDYIFTNVTETTTTITKRREELILVGGVVDRDNTVTRITHETAPSVNVVAQAPYLSGSLSGTDYAYAVEGKLLDRSATQKSAEKKTHDSVSILKAGSGYRHYTWTETHTTVEQFEHRVKADYAIDIVFSGADALTGAQTIDINAAGSVVFGGIVNNYGGTAQVHSGAGSITAGNGNVVLSGQAMDFSAAGGSIGSAGQALNLALVAGQAVTARAADGIHLASVRGDLLVGDITTSRSDHLVSSVGAVSLAARGDLLQQAGTRITGGDITLTSTTGGIGAGESLRIDLQGAGRLSAMASGDIDVTETEGDLRVARVISQAGDVTLRAPRGAITDGLDDARTDFRTNAELAQIWANELGLTASGERTAAMIAAHEAERERMYRDYWETRDQANGNLPGDFSPGAEMLAAWEAQRSELRERGLSTDTLDADITAWTAERQAFWRSLDGESARQTGWTYTADAAEREAITTAALFDQGQMLRAISAAVVRRNTSTQEGNEGSNVSAYGSVSLMARDGVGQDLDDVVIDLLQPISTENLLLLSRALAHNVTHDAATGTMRLRRFDDLNVALTGGRDAATGLGSGVLNISSQTAGRSVFIGSEHGLRLGTITSGGGVTLRAGGAIEGSRTSGTDIITAGDLVLESAEGAIGSAARRLSVEITAGGRANLRAKGDIRLSAKDALTLAEVYSEATVDLTATGAMTDAFATATPRIVARNILLSAGAIGTLSQALGLELERGTDGSLGTLTLTGTAGDLRVRIFEDARIAAAAVSGTMAIRAEADLSLAGRLVTPGALDLNVAGDLTVERAQSTGHLSQRDLTLSAASVGGASVALQILQTGTGGLVSLTTTTGGAHAQLLADTRLSRLSLATGGEIGAEAGLALVGADVIRFGAGDLRLDLRGALDLSAASGTDITGARLQLISTHDVGRGAQRLETALDVLTADVAGELHITDAGDLLTEALSAGRVLDLLVLNDLTLGGAMRASQVVMTANRHLNIGAAPVTADELQLFALSGHIAGLSGTSGQITTPTLGSLTAYAGGAIDLTGTAGLNIRYAIAGTDLRLTASAGDLTASALQGRNLAQISASGDVTVTALGIGSVTGADQAGLGLAGLAAYGRQDLGAAARLDVTAGGAITLGLARAERVEMTSDQIDAVLTAAQANGHIDATVRDNGDDIGPVSRIETVAGQGIGDPTAGDLADLRQGLDRGLRDQSSIYFDGPVSQDAVLVHRGNQVQFAEQDAQLDQRIIRGDEELRLSRVFAGIDGQVQLELWLGPQARVNVDLGTGAVLAADPVLALETRRAGFVLNGREVLSEETARGLTERLSILAAGAGTFPLATPGEGAAAGSDGEGEAQPLLQFRLSPGWQSFRRGLDRAPLILGAVKGPDQG</sequence>
<gene>
    <name evidence="1" type="ORF">EG244_13495</name>
</gene>
<dbReference type="NCBIfam" id="NF012204">
    <property type="entry name" value="adhes_FxxPxG"/>
    <property type="match status" value="1"/>
</dbReference>
<accession>A0A3P3DG37</accession>
<evidence type="ECO:0000313" key="2">
    <source>
        <dbReference type="Proteomes" id="UP000282125"/>
    </source>
</evidence>
<keyword evidence="2" id="KW-1185">Reference proteome</keyword>
<proteinExistence type="predicted"/>